<sequence length="87" mass="10004">MSRGDLMKESLENKLNNIHELEFTLFCIESLAEVLHKDGASVYQGLSSGKNFLQNYIIPEYEALHTQGKEYILQELLSVMKEWGVKL</sequence>
<gene>
    <name evidence="1" type="ORF">HMPREF6123_1306</name>
</gene>
<evidence type="ECO:0008006" key="3">
    <source>
        <dbReference type="Google" id="ProtNLM"/>
    </source>
</evidence>
<comment type="caution">
    <text evidence="1">The sequence shown here is derived from an EMBL/GenBank/DDBJ whole genome shotgun (WGS) entry which is preliminary data.</text>
</comment>
<protein>
    <recommendedName>
        <fullName evidence="3">DUF3791 domain-containing protein</fullName>
    </recommendedName>
</protein>
<dbReference type="eggNOG" id="ENOG5032UQJ">
    <property type="taxonomic scope" value="Bacteria"/>
</dbReference>
<dbReference type="InParanoid" id="C2KXT7"/>
<dbReference type="InterPro" id="IPR024269">
    <property type="entry name" value="DUF3791"/>
</dbReference>
<dbReference type="Pfam" id="PF12668">
    <property type="entry name" value="DUF3791"/>
    <property type="match status" value="1"/>
</dbReference>
<reference evidence="1 2" key="1">
    <citation type="submission" date="2009-04" db="EMBL/GenBank/DDBJ databases">
        <authorList>
            <person name="Qin X."/>
            <person name="Bachman B."/>
            <person name="Battles P."/>
            <person name="Bell A."/>
            <person name="Bess C."/>
            <person name="Bickham C."/>
            <person name="Chaboub L."/>
            <person name="Chen D."/>
            <person name="Coyle M."/>
            <person name="Deiros D.R."/>
            <person name="Dinh H."/>
            <person name="Forbes L."/>
            <person name="Fowler G."/>
            <person name="Francisco L."/>
            <person name="Fu Q."/>
            <person name="Gubbala S."/>
            <person name="Hale W."/>
            <person name="Han Y."/>
            <person name="Hemphill L."/>
            <person name="Highlander S.K."/>
            <person name="Hirani K."/>
            <person name="Hogues M."/>
            <person name="Jackson L."/>
            <person name="Jakkamsetti A."/>
            <person name="Javaid M."/>
            <person name="Jiang H."/>
            <person name="Korchina V."/>
            <person name="Kovar C."/>
            <person name="Lara F."/>
            <person name="Lee S."/>
            <person name="Mata R."/>
            <person name="Mathew T."/>
            <person name="Moen C."/>
            <person name="Morales K."/>
            <person name="Munidasa M."/>
            <person name="Nazareth L."/>
            <person name="Ngo R."/>
            <person name="Nguyen L."/>
            <person name="Okwuonu G."/>
            <person name="Ongeri F."/>
            <person name="Patil S."/>
            <person name="Petrosino J."/>
            <person name="Pham C."/>
            <person name="Pham P."/>
            <person name="Pu L.-L."/>
            <person name="Puazo M."/>
            <person name="Raj R."/>
            <person name="Reid J."/>
            <person name="Rouhana J."/>
            <person name="Saada N."/>
            <person name="Shang Y."/>
            <person name="Simmons D."/>
            <person name="Thornton R."/>
            <person name="Warren J."/>
            <person name="Weissenberger G."/>
            <person name="Zhang J."/>
            <person name="Zhang L."/>
            <person name="Zhou C."/>
            <person name="Zhu D."/>
            <person name="Muzny D."/>
            <person name="Worley K."/>
            <person name="Gibbs R."/>
        </authorList>
    </citation>
    <scope>NUCLEOTIDE SEQUENCE [LARGE SCALE GENOMIC DNA]</scope>
    <source>
        <strain evidence="1 2">F0268</strain>
    </source>
</reference>
<dbReference type="HOGENOM" id="CLU_174021_1_0_9"/>
<dbReference type="AlphaFoldDB" id="C2KXT7"/>
<organism evidence="1 2">
    <name type="scientific">Oribacterium sinus F0268</name>
    <dbReference type="NCBI Taxonomy" id="585501"/>
    <lineage>
        <taxon>Bacteria</taxon>
        <taxon>Bacillati</taxon>
        <taxon>Bacillota</taxon>
        <taxon>Clostridia</taxon>
        <taxon>Lachnospirales</taxon>
        <taxon>Lachnospiraceae</taxon>
        <taxon>Oribacterium</taxon>
    </lineage>
</organism>
<name>C2KXT7_9FIRM</name>
<keyword evidence="2" id="KW-1185">Reference proteome</keyword>
<proteinExistence type="predicted"/>
<evidence type="ECO:0000313" key="2">
    <source>
        <dbReference type="Proteomes" id="UP000004121"/>
    </source>
</evidence>
<dbReference type="Proteomes" id="UP000004121">
    <property type="component" value="Unassembled WGS sequence"/>
</dbReference>
<accession>C2KXT7</accession>
<evidence type="ECO:0000313" key="1">
    <source>
        <dbReference type="EMBL" id="EEJ51390.1"/>
    </source>
</evidence>
<dbReference type="EMBL" id="ACKX01000125">
    <property type="protein sequence ID" value="EEJ51390.1"/>
    <property type="molecule type" value="Genomic_DNA"/>
</dbReference>